<keyword evidence="3" id="KW-1185">Reference proteome</keyword>
<keyword evidence="1" id="KW-0472">Membrane</keyword>
<proteinExistence type="predicted"/>
<protein>
    <submittedName>
        <fullName evidence="2">Uncharacterized protein</fullName>
    </submittedName>
</protein>
<evidence type="ECO:0000313" key="2">
    <source>
        <dbReference type="EMBL" id="CDP04602.1"/>
    </source>
</evidence>
<dbReference type="Proteomes" id="UP000295252">
    <property type="component" value="Chromosome IX"/>
</dbReference>
<feature type="transmembrane region" description="Helical" evidence="1">
    <location>
        <begin position="53"/>
        <end position="78"/>
    </location>
</feature>
<dbReference type="AlphaFoldDB" id="A0A068U8H2"/>
<evidence type="ECO:0000256" key="1">
    <source>
        <dbReference type="SAM" id="Phobius"/>
    </source>
</evidence>
<dbReference type="EMBL" id="HG739097">
    <property type="protein sequence ID" value="CDP04602.1"/>
    <property type="molecule type" value="Genomic_DNA"/>
</dbReference>
<name>A0A068U8H2_COFCA</name>
<dbReference type="Gramene" id="CDP04602">
    <property type="protein sequence ID" value="CDP04602"/>
    <property type="gene ID" value="GSCOC_T00018598001"/>
</dbReference>
<keyword evidence="1" id="KW-1133">Transmembrane helix</keyword>
<dbReference type="OMA" id="TCAMMLI"/>
<organism evidence="2 3">
    <name type="scientific">Coffea canephora</name>
    <name type="common">Robusta coffee</name>
    <dbReference type="NCBI Taxonomy" id="49390"/>
    <lineage>
        <taxon>Eukaryota</taxon>
        <taxon>Viridiplantae</taxon>
        <taxon>Streptophyta</taxon>
        <taxon>Embryophyta</taxon>
        <taxon>Tracheophyta</taxon>
        <taxon>Spermatophyta</taxon>
        <taxon>Magnoliopsida</taxon>
        <taxon>eudicotyledons</taxon>
        <taxon>Gunneridae</taxon>
        <taxon>Pentapetalae</taxon>
        <taxon>asterids</taxon>
        <taxon>lamiids</taxon>
        <taxon>Gentianales</taxon>
        <taxon>Rubiaceae</taxon>
        <taxon>Ixoroideae</taxon>
        <taxon>Gardenieae complex</taxon>
        <taxon>Bertiereae - Coffeeae clade</taxon>
        <taxon>Coffeeae</taxon>
        <taxon>Coffea</taxon>
    </lineage>
</organism>
<accession>A0A068U8H2</accession>
<keyword evidence="1" id="KW-0812">Transmembrane</keyword>
<reference evidence="3" key="1">
    <citation type="journal article" date="2014" name="Science">
        <title>The coffee genome provides insight into the convergent evolution of caffeine biosynthesis.</title>
        <authorList>
            <person name="Denoeud F."/>
            <person name="Carretero-Paulet L."/>
            <person name="Dereeper A."/>
            <person name="Droc G."/>
            <person name="Guyot R."/>
            <person name="Pietrella M."/>
            <person name="Zheng C."/>
            <person name="Alberti A."/>
            <person name="Anthony F."/>
            <person name="Aprea G."/>
            <person name="Aury J.M."/>
            <person name="Bento P."/>
            <person name="Bernard M."/>
            <person name="Bocs S."/>
            <person name="Campa C."/>
            <person name="Cenci A."/>
            <person name="Combes M.C."/>
            <person name="Crouzillat D."/>
            <person name="Da Silva C."/>
            <person name="Daddiego L."/>
            <person name="De Bellis F."/>
            <person name="Dussert S."/>
            <person name="Garsmeur O."/>
            <person name="Gayraud T."/>
            <person name="Guignon V."/>
            <person name="Jahn K."/>
            <person name="Jamilloux V."/>
            <person name="Joet T."/>
            <person name="Labadie K."/>
            <person name="Lan T."/>
            <person name="Leclercq J."/>
            <person name="Lepelley M."/>
            <person name="Leroy T."/>
            <person name="Li L.T."/>
            <person name="Librado P."/>
            <person name="Lopez L."/>
            <person name="Munoz A."/>
            <person name="Noel B."/>
            <person name="Pallavicini A."/>
            <person name="Perrotta G."/>
            <person name="Poncet V."/>
            <person name="Pot D."/>
            <person name="Priyono X."/>
            <person name="Rigoreau M."/>
            <person name="Rouard M."/>
            <person name="Rozas J."/>
            <person name="Tranchant-Dubreuil C."/>
            <person name="VanBuren R."/>
            <person name="Zhang Q."/>
            <person name="Andrade A.C."/>
            <person name="Argout X."/>
            <person name="Bertrand B."/>
            <person name="de Kochko A."/>
            <person name="Graziosi G."/>
            <person name="Henry R.J."/>
            <person name="Jayarama X."/>
            <person name="Ming R."/>
            <person name="Nagai C."/>
            <person name="Rounsley S."/>
            <person name="Sankoff D."/>
            <person name="Giuliano G."/>
            <person name="Albert V.A."/>
            <person name="Wincker P."/>
            <person name="Lashermes P."/>
        </authorList>
    </citation>
    <scope>NUCLEOTIDE SEQUENCE [LARGE SCALE GENOMIC DNA]</scope>
    <source>
        <strain evidence="3">cv. DH200-94</strain>
    </source>
</reference>
<dbReference type="InParanoid" id="A0A068U8H2"/>
<evidence type="ECO:0000313" key="3">
    <source>
        <dbReference type="Proteomes" id="UP000295252"/>
    </source>
</evidence>
<sequence length="82" mass="9308">MQKMGGLAFLFPFTCAMMLIGNLSLIGFQHFLLSSVSLSLHSLHVAVRMSPEFLFLLYSFLVLFCSFLEFQPLLLSFLKCSH</sequence>
<gene>
    <name evidence="2" type="ORF">GSCOC_T00018598001</name>
</gene>
<feature type="transmembrane region" description="Helical" evidence="1">
    <location>
        <begin position="7"/>
        <end position="33"/>
    </location>
</feature>